<protein>
    <submittedName>
        <fullName evidence="2">Uncharacterized protein</fullName>
    </submittedName>
</protein>
<proteinExistence type="predicted"/>
<reference evidence="2" key="1">
    <citation type="submission" date="2022-11" db="UniProtKB">
        <authorList>
            <consortium name="WormBaseParasite"/>
        </authorList>
    </citation>
    <scope>IDENTIFICATION</scope>
</reference>
<sequence>MSTCLPLPERSYTKLKQENHILSLTKNVNLNAANSDCFKAVNFCDKRNKCENQKTWEKNKVQEEESRFIKNKKNDIWNPQKPFQNLINIDKKENEKWKNECHASSANNSTLSLHIAAYENMIDFG</sequence>
<evidence type="ECO:0000313" key="1">
    <source>
        <dbReference type="Proteomes" id="UP000887579"/>
    </source>
</evidence>
<dbReference type="Proteomes" id="UP000887579">
    <property type="component" value="Unplaced"/>
</dbReference>
<dbReference type="WBParaSite" id="ES5_v2.g7398.t1">
    <property type="protein sequence ID" value="ES5_v2.g7398.t1"/>
    <property type="gene ID" value="ES5_v2.g7398"/>
</dbReference>
<accession>A0AC34GRQ0</accession>
<organism evidence="1 2">
    <name type="scientific">Panagrolaimus sp. ES5</name>
    <dbReference type="NCBI Taxonomy" id="591445"/>
    <lineage>
        <taxon>Eukaryota</taxon>
        <taxon>Metazoa</taxon>
        <taxon>Ecdysozoa</taxon>
        <taxon>Nematoda</taxon>
        <taxon>Chromadorea</taxon>
        <taxon>Rhabditida</taxon>
        <taxon>Tylenchina</taxon>
        <taxon>Panagrolaimomorpha</taxon>
        <taxon>Panagrolaimoidea</taxon>
        <taxon>Panagrolaimidae</taxon>
        <taxon>Panagrolaimus</taxon>
    </lineage>
</organism>
<evidence type="ECO:0000313" key="2">
    <source>
        <dbReference type="WBParaSite" id="ES5_v2.g7398.t1"/>
    </source>
</evidence>
<name>A0AC34GRQ0_9BILA</name>